<dbReference type="RefSeq" id="NP_985138.1">
    <property type="nucleotide sequence ID" value="NM_210492.1"/>
</dbReference>
<dbReference type="STRING" id="284811.Q756I0"/>
<dbReference type="OrthoDB" id="5596992at2759"/>
<protein>
    <submittedName>
        <fullName evidence="2">AER281Cp</fullName>
    </submittedName>
</protein>
<accession>Q756I0</accession>
<dbReference type="EMBL" id="AE016818">
    <property type="protein sequence ID" value="AAS52962.1"/>
    <property type="molecule type" value="Genomic_DNA"/>
</dbReference>
<evidence type="ECO:0000313" key="3">
    <source>
        <dbReference type="Proteomes" id="UP000000591"/>
    </source>
</evidence>
<reference evidence="2 3" key="1">
    <citation type="journal article" date="2004" name="Science">
        <title>The Ashbya gossypii genome as a tool for mapping the ancient Saccharomyces cerevisiae genome.</title>
        <authorList>
            <person name="Dietrich F.S."/>
            <person name="Voegeli S."/>
            <person name="Brachat S."/>
            <person name="Lerch A."/>
            <person name="Gates K."/>
            <person name="Steiner S."/>
            <person name="Mohr C."/>
            <person name="Pohlmann R."/>
            <person name="Luedi P."/>
            <person name="Choi S."/>
            <person name="Wing R.A."/>
            <person name="Flavier A."/>
            <person name="Gaffney T.D."/>
            <person name="Philippsen P."/>
        </authorList>
    </citation>
    <scope>NUCLEOTIDE SEQUENCE [LARGE SCALE GENOMIC DNA]</scope>
    <source>
        <strain evidence="3">ATCC 10895 / CBS 109.51 / FGSC 9923 / NRRL Y-1056</strain>
    </source>
</reference>
<dbReference type="GO" id="GO:0031428">
    <property type="term" value="C:box C/D methylation guide snoRNP complex"/>
    <property type="evidence" value="ECO:0000318"/>
    <property type="project" value="GO_Central"/>
</dbReference>
<dbReference type="GO" id="GO:0031167">
    <property type="term" value="P:rRNA methylation"/>
    <property type="evidence" value="ECO:0000318"/>
    <property type="project" value="GO_Central"/>
</dbReference>
<dbReference type="GO" id="GO:0008649">
    <property type="term" value="F:rRNA methyltransferase activity"/>
    <property type="evidence" value="ECO:0000318"/>
    <property type="project" value="GO_Central"/>
</dbReference>
<dbReference type="GO" id="GO:0000494">
    <property type="term" value="P:box C/D sno(s)RNA 3'-end processing"/>
    <property type="evidence" value="ECO:0000318"/>
    <property type="project" value="GO_Central"/>
</dbReference>
<organism evidence="2 3">
    <name type="scientific">Eremothecium gossypii (strain ATCC 10895 / CBS 109.51 / FGSC 9923 / NRRL Y-1056)</name>
    <name type="common">Yeast</name>
    <name type="synonym">Ashbya gossypii</name>
    <dbReference type="NCBI Taxonomy" id="284811"/>
    <lineage>
        <taxon>Eukaryota</taxon>
        <taxon>Fungi</taxon>
        <taxon>Dikarya</taxon>
        <taxon>Ascomycota</taxon>
        <taxon>Saccharomycotina</taxon>
        <taxon>Saccharomycetes</taxon>
        <taxon>Saccharomycetales</taxon>
        <taxon>Saccharomycetaceae</taxon>
        <taxon>Eremothecium</taxon>
    </lineage>
</organism>
<sequence length="463" mass="53461">MLESSQSSHKVLRKWNSCAEHLNLPAEPVAAVRRLHIYDFDNTLFKSPAPNPNILAPDLVRALVNCERFSNGGWWSERRFLAAAVEEWEQRGSGADKEFWNLDVVALAHLSAKERGTVSVLMTGRREVVFSELIGELLRRPVDGECLCFNAVLLKKEGHRSTLAYKTACMKDLLDAYPALEEITIYDDRPWQLAGFRTFLNEYVTAVNNRLTPNLVHIPGEIRYLEPRKEVAIITAVVEEHNRDVDLLRNGRQKKLPGKSYFYLEKASIREVISFVGHYITIESRKRIMEHITQNFTHVFGSTNEELDQYVFDPSFIPATKLHTLPSKVMVGQFIVGRKAYTATDEAAFARYAEEFNDLKTRVYVQFRLKRFGKVDHSAFYVEVEPVPPERIVKSDSVETTAFYLGQRVGSQLQSSIHDPASFPESIEWEDIEQEVYIDTELQYNYKYHLCSFKKHRKQKHHK</sequence>
<dbReference type="Proteomes" id="UP000000591">
    <property type="component" value="Chromosome V"/>
</dbReference>
<dbReference type="GO" id="GO:0005730">
    <property type="term" value="C:nucleolus"/>
    <property type="evidence" value="ECO:0000318"/>
    <property type="project" value="GO_Central"/>
</dbReference>
<reference evidence="3" key="2">
    <citation type="journal article" date="2013" name="G3 (Bethesda)">
        <title>Genomes of Ashbya fungi isolated from insects reveal four mating-type loci, numerous translocations, lack of transposons, and distinct gene duplications.</title>
        <authorList>
            <person name="Dietrich F.S."/>
            <person name="Voegeli S."/>
            <person name="Kuo S."/>
            <person name="Philippsen P."/>
        </authorList>
    </citation>
    <scope>GENOME REANNOTATION</scope>
    <source>
        <strain evidence="3">ATCC 10895 / CBS 109.51 / FGSC 9923 / NRRL Y-1056</strain>
    </source>
</reference>
<dbReference type="Pfam" id="PF10307">
    <property type="entry name" value="HAD_SAK_1"/>
    <property type="match status" value="1"/>
</dbReference>
<dbReference type="PANTHER" id="PTHR10335">
    <property type="entry name" value="RRNA 2-O-METHYLTRANSFERASE FIBRILLARIN"/>
    <property type="match status" value="1"/>
</dbReference>
<name>Q756I0_EREGS</name>
<dbReference type="GeneID" id="4621350"/>
<dbReference type="GO" id="GO:0032040">
    <property type="term" value="C:small-subunit processome"/>
    <property type="evidence" value="ECO:0000318"/>
    <property type="project" value="GO_Central"/>
</dbReference>
<gene>
    <name evidence="2" type="ORF">AGOS_AER281C</name>
</gene>
<dbReference type="PANTHER" id="PTHR10335:SF26">
    <property type="entry name" value="AER281CP"/>
    <property type="match status" value="1"/>
</dbReference>
<feature type="domain" description="Swiss Army Knife RNA repair protein HAD" evidence="1">
    <location>
        <begin position="47"/>
        <end position="243"/>
    </location>
</feature>
<dbReference type="FunCoup" id="Q756I0">
    <property type="interactions" value="32"/>
</dbReference>
<dbReference type="InterPro" id="IPR018812">
    <property type="entry name" value="SAK_HAD"/>
</dbReference>
<dbReference type="HOGENOM" id="CLU_022771_1_1_1"/>
<proteinExistence type="predicted"/>
<dbReference type="OMA" id="SSYMINI"/>
<dbReference type="KEGG" id="ago:AGOS_AER281C"/>
<dbReference type="AlphaFoldDB" id="Q756I0"/>
<dbReference type="GO" id="GO:1990259">
    <property type="term" value="F:histone H2AQ104 methyltransferase activity"/>
    <property type="evidence" value="ECO:0000318"/>
    <property type="project" value="GO_Central"/>
</dbReference>
<dbReference type="eggNOG" id="ENOG502S30I">
    <property type="taxonomic scope" value="Eukaryota"/>
</dbReference>
<evidence type="ECO:0000313" key="2">
    <source>
        <dbReference type="EMBL" id="AAS52962.1"/>
    </source>
</evidence>
<keyword evidence="3" id="KW-1185">Reference proteome</keyword>
<dbReference type="GO" id="GO:0003723">
    <property type="term" value="F:RNA binding"/>
    <property type="evidence" value="ECO:0000318"/>
    <property type="project" value="GO_Central"/>
</dbReference>
<evidence type="ECO:0000259" key="1">
    <source>
        <dbReference type="Pfam" id="PF10307"/>
    </source>
</evidence>
<dbReference type="InParanoid" id="Q756I0"/>